<feature type="compositionally biased region" description="Basic and acidic residues" evidence="1">
    <location>
        <begin position="55"/>
        <end position="65"/>
    </location>
</feature>
<evidence type="ECO:0000313" key="3">
    <source>
        <dbReference type="Proteomes" id="UP000789572"/>
    </source>
</evidence>
<keyword evidence="3" id="KW-1185">Reference proteome</keyword>
<comment type="caution">
    <text evidence="2">The sequence shown here is derived from an EMBL/GenBank/DDBJ whole genome shotgun (WGS) entry which is preliminary data.</text>
</comment>
<reference evidence="2" key="1">
    <citation type="submission" date="2021-06" db="EMBL/GenBank/DDBJ databases">
        <authorList>
            <person name="Kallberg Y."/>
            <person name="Tangrot J."/>
            <person name="Rosling A."/>
        </authorList>
    </citation>
    <scope>NUCLEOTIDE SEQUENCE</scope>
    <source>
        <strain evidence="2">IA702</strain>
    </source>
</reference>
<evidence type="ECO:0000256" key="1">
    <source>
        <dbReference type="SAM" id="MobiDB-lite"/>
    </source>
</evidence>
<accession>A0A9N9BHI5</accession>
<evidence type="ECO:0000313" key="2">
    <source>
        <dbReference type="EMBL" id="CAG8563961.1"/>
    </source>
</evidence>
<dbReference type="AlphaFoldDB" id="A0A9N9BHI5"/>
<protein>
    <submittedName>
        <fullName evidence="2">1871_t:CDS:1</fullName>
    </submittedName>
</protein>
<sequence length="65" mass="7521">GGRNYREQSKRRYVGYLESRENCRAIRNVKRMLRSALASMEPRSGVAESKAHHRTPPENREFGSS</sequence>
<feature type="non-terminal residue" evidence="2">
    <location>
        <position position="1"/>
    </location>
</feature>
<dbReference type="EMBL" id="CAJVPJ010000899">
    <property type="protein sequence ID" value="CAG8563961.1"/>
    <property type="molecule type" value="Genomic_DNA"/>
</dbReference>
<gene>
    <name evidence="2" type="ORF">POCULU_LOCUS5653</name>
</gene>
<dbReference type="Proteomes" id="UP000789572">
    <property type="component" value="Unassembled WGS sequence"/>
</dbReference>
<proteinExistence type="predicted"/>
<feature type="region of interest" description="Disordered" evidence="1">
    <location>
        <begin position="39"/>
        <end position="65"/>
    </location>
</feature>
<organism evidence="2 3">
    <name type="scientific">Paraglomus occultum</name>
    <dbReference type="NCBI Taxonomy" id="144539"/>
    <lineage>
        <taxon>Eukaryota</taxon>
        <taxon>Fungi</taxon>
        <taxon>Fungi incertae sedis</taxon>
        <taxon>Mucoromycota</taxon>
        <taxon>Glomeromycotina</taxon>
        <taxon>Glomeromycetes</taxon>
        <taxon>Paraglomerales</taxon>
        <taxon>Paraglomeraceae</taxon>
        <taxon>Paraglomus</taxon>
    </lineage>
</organism>
<name>A0A9N9BHI5_9GLOM</name>